<dbReference type="EMBL" id="JADEYS010000024">
    <property type="protein sequence ID" value="MBE9399290.1"/>
    <property type="molecule type" value="Genomic_DNA"/>
</dbReference>
<comment type="caution">
    <text evidence="9">Lacks conserved residue(s) required for the propagation of feature annotation.</text>
</comment>
<feature type="binding site" evidence="9">
    <location>
        <begin position="40"/>
        <end position="44"/>
    </location>
    <ligand>
        <name>4-amino-2-methyl-5-(diphosphooxymethyl)pyrimidine</name>
        <dbReference type="ChEBI" id="CHEBI:57841"/>
    </ligand>
</feature>
<feature type="binding site" evidence="9">
    <location>
        <position position="92"/>
    </location>
    <ligand>
        <name>Mg(2+)</name>
        <dbReference type="ChEBI" id="CHEBI:18420"/>
    </ligand>
</feature>
<evidence type="ECO:0000259" key="12">
    <source>
        <dbReference type="Pfam" id="PF02581"/>
    </source>
</evidence>
<dbReference type="AlphaFoldDB" id="A0A8J7K6Z9"/>
<comment type="pathway">
    <text evidence="1 9 11">Cofactor biosynthesis; thiamine diphosphate biosynthesis; thiamine phosphate from 4-amino-2-methyl-5-diphosphomethylpyrimidine and 4-methyl-5-(2-phosphoethyl)-thiazole: step 1/1.</text>
</comment>
<dbReference type="HAMAP" id="MF_00097">
    <property type="entry name" value="TMP_synthase"/>
    <property type="match status" value="1"/>
</dbReference>
<dbReference type="SUPFAM" id="SSF51391">
    <property type="entry name" value="Thiamin phosphate synthase"/>
    <property type="match status" value="1"/>
</dbReference>
<dbReference type="NCBIfam" id="TIGR00693">
    <property type="entry name" value="thiE"/>
    <property type="match status" value="1"/>
</dbReference>
<feature type="binding site" evidence="9">
    <location>
        <position position="168"/>
    </location>
    <ligand>
        <name>2-[(2R,5Z)-2-carboxy-4-methylthiazol-5(2H)-ylidene]ethyl phosphate</name>
        <dbReference type="ChEBI" id="CHEBI:62899"/>
    </ligand>
</feature>
<feature type="binding site" evidence="9">
    <location>
        <position position="141"/>
    </location>
    <ligand>
        <name>4-amino-2-methyl-5-(diphosphooxymethyl)pyrimidine</name>
        <dbReference type="ChEBI" id="CHEBI:57841"/>
    </ligand>
</feature>
<comment type="similarity">
    <text evidence="9 10">Belongs to the thiamine-phosphate synthase family.</text>
</comment>
<dbReference type="PANTHER" id="PTHR20857:SF15">
    <property type="entry name" value="THIAMINE-PHOSPHATE SYNTHASE"/>
    <property type="match status" value="1"/>
</dbReference>
<dbReference type="Gene3D" id="3.20.20.70">
    <property type="entry name" value="Aldolase class I"/>
    <property type="match status" value="1"/>
</dbReference>
<accession>A0A8J7K6Z9</accession>
<evidence type="ECO:0000256" key="11">
    <source>
        <dbReference type="RuleBase" id="RU004253"/>
    </source>
</evidence>
<dbReference type="EC" id="2.5.1.3" evidence="9"/>
<comment type="catalytic activity">
    <reaction evidence="6 9 10">
        <text>4-methyl-5-(2-phosphooxyethyl)-thiazole + 4-amino-2-methyl-5-(diphosphooxymethyl)pyrimidine + H(+) = thiamine phosphate + diphosphate</text>
        <dbReference type="Rhea" id="RHEA:22328"/>
        <dbReference type="ChEBI" id="CHEBI:15378"/>
        <dbReference type="ChEBI" id="CHEBI:33019"/>
        <dbReference type="ChEBI" id="CHEBI:37575"/>
        <dbReference type="ChEBI" id="CHEBI:57841"/>
        <dbReference type="ChEBI" id="CHEBI:58296"/>
        <dbReference type="EC" id="2.5.1.3"/>
    </reaction>
</comment>
<evidence type="ECO:0000256" key="5">
    <source>
        <dbReference type="ARBA" id="ARBA00022977"/>
    </source>
</evidence>
<evidence type="ECO:0000313" key="14">
    <source>
        <dbReference type="Proteomes" id="UP000640333"/>
    </source>
</evidence>
<dbReference type="GO" id="GO:0009229">
    <property type="term" value="P:thiamine diphosphate biosynthetic process"/>
    <property type="evidence" value="ECO:0007669"/>
    <property type="project" value="UniProtKB-UniRule"/>
</dbReference>
<comment type="catalytic activity">
    <reaction evidence="7 9 10">
        <text>2-(2-carboxy-4-methylthiazol-5-yl)ethyl phosphate + 4-amino-2-methyl-5-(diphosphooxymethyl)pyrimidine + 2 H(+) = thiamine phosphate + CO2 + diphosphate</text>
        <dbReference type="Rhea" id="RHEA:47848"/>
        <dbReference type="ChEBI" id="CHEBI:15378"/>
        <dbReference type="ChEBI" id="CHEBI:16526"/>
        <dbReference type="ChEBI" id="CHEBI:33019"/>
        <dbReference type="ChEBI" id="CHEBI:37575"/>
        <dbReference type="ChEBI" id="CHEBI:57841"/>
        <dbReference type="ChEBI" id="CHEBI:62890"/>
        <dbReference type="EC" id="2.5.1.3"/>
    </reaction>
</comment>
<sequence>MTKFELHGLYAITDSVLMPEDNELLSRIEAALRGGTRIVQYRDKSDDSIKRLRQARALVDLCQQFHVPLVINDDANLAKASGAAGVHLGQSDGLISEARALLGNSAIIGTTCHANLEYAITAQQAGADYIAYGAFYASRTKPNATPAPLSLLGESKAQIKLPTVAIGGITVDNAAQTLTAGADMLAVVHALLAADDVEQQARRFSQLFPTVS</sequence>
<organism evidence="13 14">
    <name type="scientific">Pontibacterium sinense</name>
    <dbReference type="NCBI Taxonomy" id="2781979"/>
    <lineage>
        <taxon>Bacteria</taxon>
        <taxon>Pseudomonadati</taxon>
        <taxon>Pseudomonadota</taxon>
        <taxon>Gammaproteobacteria</taxon>
        <taxon>Oceanospirillales</taxon>
        <taxon>Oceanospirillaceae</taxon>
        <taxon>Pontibacterium</taxon>
    </lineage>
</organism>
<keyword evidence="4 9" id="KW-0460">Magnesium</keyword>
<evidence type="ECO:0000256" key="9">
    <source>
        <dbReference type="HAMAP-Rule" id="MF_00097"/>
    </source>
</evidence>
<comment type="cofactor">
    <cofactor evidence="9">
        <name>Mg(2+)</name>
        <dbReference type="ChEBI" id="CHEBI:18420"/>
    </cofactor>
    <text evidence="9">Binds 1 Mg(2+) ion per subunit.</text>
</comment>
<dbReference type="RefSeq" id="WP_193954984.1">
    <property type="nucleotide sequence ID" value="NZ_JADEYS010000024.1"/>
</dbReference>
<keyword evidence="3 9" id="KW-0479">Metal-binding</keyword>
<evidence type="ECO:0000256" key="10">
    <source>
        <dbReference type="RuleBase" id="RU003826"/>
    </source>
</evidence>
<evidence type="ECO:0000256" key="3">
    <source>
        <dbReference type="ARBA" id="ARBA00022723"/>
    </source>
</evidence>
<keyword evidence="14" id="KW-1185">Reference proteome</keyword>
<dbReference type="InterPro" id="IPR022998">
    <property type="entry name" value="ThiamineP_synth_TenI"/>
</dbReference>
<dbReference type="GO" id="GO:0000287">
    <property type="term" value="F:magnesium ion binding"/>
    <property type="evidence" value="ECO:0007669"/>
    <property type="project" value="UniProtKB-UniRule"/>
</dbReference>
<dbReference type="InterPro" id="IPR013785">
    <property type="entry name" value="Aldolase_TIM"/>
</dbReference>
<dbReference type="Proteomes" id="UP000640333">
    <property type="component" value="Unassembled WGS sequence"/>
</dbReference>
<evidence type="ECO:0000256" key="1">
    <source>
        <dbReference type="ARBA" id="ARBA00005165"/>
    </source>
</evidence>
<evidence type="ECO:0000313" key="13">
    <source>
        <dbReference type="EMBL" id="MBE9399290.1"/>
    </source>
</evidence>
<dbReference type="InterPro" id="IPR034291">
    <property type="entry name" value="TMP_synthase"/>
</dbReference>
<reference evidence="13" key="1">
    <citation type="submission" date="2020-10" db="EMBL/GenBank/DDBJ databases">
        <title>Bacterium isolated from coastal waters sediment.</title>
        <authorList>
            <person name="Chen R.-J."/>
            <person name="Lu D.-C."/>
            <person name="Zhu K.-L."/>
            <person name="Du Z.-J."/>
        </authorList>
    </citation>
    <scope>NUCLEOTIDE SEQUENCE</scope>
    <source>
        <strain evidence="13">N1Y112</strain>
    </source>
</reference>
<feature type="binding site" evidence="9">
    <location>
        <position position="111"/>
    </location>
    <ligand>
        <name>4-amino-2-methyl-5-(diphosphooxymethyl)pyrimidine</name>
        <dbReference type="ChEBI" id="CHEBI:57841"/>
    </ligand>
</feature>
<keyword evidence="5 9" id="KW-0784">Thiamine biosynthesis</keyword>
<feature type="domain" description="Thiamine phosphate synthase/TenI" evidence="12">
    <location>
        <begin position="9"/>
        <end position="191"/>
    </location>
</feature>
<comment type="caution">
    <text evidence="13">The sequence shown here is derived from an EMBL/GenBank/DDBJ whole genome shotgun (WGS) entry which is preliminary data.</text>
</comment>
<dbReference type="UniPathway" id="UPA00060">
    <property type="reaction ID" value="UER00141"/>
</dbReference>
<proteinExistence type="inferred from homology"/>
<protein>
    <recommendedName>
        <fullName evidence="9">Thiamine-phosphate synthase</fullName>
        <shortName evidence="9">TP synthase</shortName>
        <shortName evidence="9">TPS</shortName>
        <ecNumber evidence="9">2.5.1.3</ecNumber>
    </recommendedName>
    <alternativeName>
        <fullName evidence="9">Thiamine-phosphate pyrophosphorylase</fullName>
        <shortName evidence="9">TMP pyrophosphorylase</shortName>
        <shortName evidence="9">TMP-PPase</shortName>
    </alternativeName>
</protein>
<dbReference type="PANTHER" id="PTHR20857">
    <property type="entry name" value="THIAMINE-PHOSPHATE PYROPHOSPHORYLASE"/>
    <property type="match status" value="1"/>
</dbReference>
<feature type="binding site" evidence="9">
    <location>
        <begin position="138"/>
        <end position="140"/>
    </location>
    <ligand>
        <name>2-[(2R,5Z)-2-carboxy-4-methylthiazol-5(2H)-ylidene]ethyl phosphate</name>
        <dbReference type="ChEBI" id="CHEBI:62899"/>
    </ligand>
</feature>
<feature type="binding site" evidence="9">
    <location>
        <position position="73"/>
    </location>
    <ligand>
        <name>Mg(2+)</name>
        <dbReference type="ChEBI" id="CHEBI:18420"/>
    </ligand>
</feature>
<dbReference type="InterPro" id="IPR036206">
    <property type="entry name" value="ThiamineP_synth_sf"/>
</dbReference>
<dbReference type="GO" id="GO:0005737">
    <property type="term" value="C:cytoplasm"/>
    <property type="evidence" value="ECO:0007669"/>
    <property type="project" value="TreeGrafter"/>
</dbReference>
<comment type="function">
    <text evidence="9">Condenses 4-methyl-5-(beta-hydroxyethyl)thiazole monophosphate (THZ-P) and 2-methyl-4-amino-5-hydroxymethyl pyrimidine pyrophosphate (HMP-PP) to form thiamine monophosphate (TMP).</text>
</comment>
<evidence type="ECO:0000256" key="2">
    <source>
        <dbReference type="ARBA" id="ARBA00022679"/>
    </source>
</evidence>
<dbReference type="GO" id="GO:0009228">
    <property type="term" value="P:thiamine biosynthetic process"/>
    <property type="evidence" value="ECO:0007669"/>
    <property type="project" value="UniProtKB-KW"/>
</dbReference>
<evidence type="ECO:0000256" key="8">
    <source>
        <dbReference type="ARBA" id="ARBA00047883"/>
    </source>
</evidence>
<keyword evidence="2 9" id="KW-0808">Transferase</keyword>
<evidence type="ECO:0000256" key="4">
    <source>
        <dbReference type="ARBA" id="ARBA00022842"/>
    </source>
</evidence>
<evidence type="ECO:0000256" key="7">
    <source>
        <dbReference type="ARBA" id="ARBA00047851"/>
    </source>
</evidence>
<dbReference type="GO" id="GO:0004789">
    <property type="term" value="F:thiamine-phosphate diphosphorylase activity"/>
    <property type="evidence" value="ECO:0007669"/>
    <property type="project" value="UniProtKB-UniRule"/>
</dbReference>
<feature type="binding site" evidence="9">
    <location>
        <position position="72"/>
    </location>
    <ligand>
        <name>4-amino-2-methyl-5-(diphosphooxymethyl)pyrimidine</name>
        <dbReference type="ChEBI" id="CHEBI:57841"/>
    </ligand>
</feature>
<dbReference type="Pfam" id="PF02581">
    <property type="entry name" value="TMP-TENI"/>
    <property type="match status" value="1"/>
</dbReference>
<comment type="catalytic activity">
    <reaction evidence="8 9 10">
        <text>2-[(2R,5Z)-2-carboxy-4-methylthiazol-5(2H)-ylidene]ethyl phosphate + 4-amino-2-methyl-5-(diphosphooxymethyl)pyrimidine + 2 H(+) = thiamine phosphate + CO2 + diphosphate</text>
        <dbReference type="Rhea" id="RHEA:47844"/>
        <dbReference type="ChEBI" id="CHEBI:15378"/>
        <dbReference type="ChEBI" id="CHEBI:16526"/>
        <dbReference type="ChEBI" id="CHEBI:33019"/>
        <dbReference type="ChEBI" id="CHEBI:37575"/>
        <dbReference type="ChEBI" id="CHEBI:57841"/>
        <dbReference type="ChEBI" id="CHEBI:62899"/>
        <dbReference type="EC" id="2.5.1.3"/>
    </reaction>
</comment>
<gene>
    <name evidence="9" type="primary">thiE</name>
    <name evidence="13" type="ORF">IOQ59_18675</name>
</gene>
<dbReference type="CDD" id="cd00564">
    <property type="entry name" value="TMP_TenI"/>
    <property type="match status" value="1"/>
</dbReference>
<evidence type="ECO:0000256" key="6">
    <source>
        <dbReference type="ARBA" id="ARBA00047334"/>
    </source>
</evidence>
<name>A0A8J7K6Z9_9GAMM</name>